<name>A0AAX4L2A3_9CREN</name>
<dbReference type="GeneID" id="89335678"/>
<dbReference type="AlphaFoldDB" id="A0AAX4L2A3"/>
<evidence type="ECO:0000313" key="3">
    <source>
        <dbReference type="Proteomes" id="UP001432202"/>
    </source>
</evidence>
<organism evidence="2 3">
    <name type="scientific">Sulfolobus tengchongensis</name>
    <dbReference type="NCBI Taxonomy" id="207809"/>
    <lineage>
        <taxon>Archaea</taxon>
        <taxon>Thermoproteota</taxon>
        <taxon>Thermoprotei</taxon>
        <taxon>Sulfolobales</taxon>
        <taxon>Sulfolobaceae</taxon>
        <taxon>Sulfolobus</taxon>
    </lineage>
</organism>
<dbReference type="EMBL" id="CP146016">
    <property type="protein sequence ID" value="WWQ61044.1"/>
    <property type="molecule type" value="Genomic_DNA"/>
</dbReference>
<protein>
    <submittedName>
        <fullName evidence="2">Helix-turn-helix domain-containing protein</fullName>
    </submittedName>
</protein>
<accession>A0AAX4L2A3</accession>
<gene>
    <name evidence="2" type="ORF">V6M85_02880</name>
</gene>
<dbReference type="PANTHER" id="PTHR34236">
    <property type="entry name" value="DIMETHYL SULFOXIDE REDUCTASE TRANSCRIPTIONAL ACTIVATOR"/>
    <property type="match status" value="1"/>
</dbReference>
<reference evidence="2 3" key="1">
    <citation type="submission" date="2024-02" db="EMBL/GenBank/DDBJ databases">
        <title>STSV induces naive adaptation in Sulfolobus.</title>
        <authorList>
            <person name="Xiang X."/>
            <person name="Song M."/>
        </authorList>
    </citation>
    <scope>NUCLEOTIDE SEQUENCE [LARGE SCALE GENOMIC DNA]</scope>
    <source>
        <strain evidence="2 3">RT2</strain>
    </source>
</reference>
<dbReference type="RefSeq" id="WP_338602770.1">
    <property type="nucleotide sequence ID" value="NZ_CP146016.1"/>
</dbReference>
<keyword evidence="3" id="KW-1185">Reference proteome</keyword>
<dbReference type="InterPro" id="IPR007050">
    <property type="entry name" value="HTH_bacterioopsin"/>
</dbReference>
<evidence type="ECO:0000259" key="1">
    <source>
        <dbReference type="Pfam" id="PF04967"/>
    </source>
</evidence>
<sequence>MHYSKYPYKLVNVRLLHNGCWTSYVDDYVVRSLGRSYQPDDNAVRSLVVVNAKSMKVLMNLKDEGKIKDIVNVHRYGDNFVVDILQSYNNSILSVLNKYGAIILDTVKTNKREFWSFLTYEYKIPKIIDDLKNLAVVERVKVTDYDPSIREINLTELELKCLITAAKAGYFDYPKKVRAKELAQILGIKESTFIYHLRNAQRKMISKLLNDLDLNENLH</sequence>
<dbReference type="Pfam" id="PF04967">
    <property type="entry name" value="HTH_10"/>
    <property type="match status" value="1"/>
</dbReference>
<dbReference type="Proteomes" id="UP001432202">
    <property type="component" value="Chromosome"/>
</dbReference>
<dbReference type="PANTHER" id="PTHR34236:SF1">
    <property type="entry name" value="DIMETHYL SULFOXIDE REDUCTASE TRANSCRIPTIONAL ACTIVATOR"/>
    <property type="match status" value="1"/>
</dbReference>
<feature type="domain" description="HTH bat-type" evidence="1">
    <location>
        <begin position="154"/>
        <end position="205"/>
    </location>
</feature>
<evidence type="ECO:0000313" key="2">
    <source>
        <dbReference type="EMBL" id="WWQ61044.1"/>
    </source>
</evidence>
<proteinExistence type="predicted"/>